<evidence type="ECO:0000313" key="5">
    <source>
        <dbReference type="EMBL" id="GIX62026.1"/>
    </source>
</evidence>
<dbReference type="GO" id="GO:0003677">
    <property type="term" value="F:DNA binding"/>
    <property type="evidence" value="ECO:0007669"/>
    <property type="project" value="InterPro"/>
</dbReference>
<dbReference type="EMBL" id="BPLF01000001">
    <property type="protein sequence ID" value="GIX62026.1"/>
    <property type="molecule type" value="Genomic_DNA"/>
</dbReference>
<dbReference type="GO" id="GO:0005634">
    <property type="term" value="C:nucleus"/>
    <property type="evidence" value="ECO:0007669"/>
    <property type="project" value="UniProtKB-SubCell"/>
</dbReference>
<feature type="region of interest" description="Disordered" evidence="4">
    <location>
        <begin position="122"/>
        <end position="151"/>
    </location>
</feature>
<gene>
    <name evidence="5" type="ORF">BcabD6B2_14610</name>
</gene>
<name>A0AAV4LPK9_BABCB</name>
<comment type="caution">
    <text evidence="5">The sequence shown here is derived from an EMBL/GenBank/DDBJ whole genome shotgun (WGS) entry which is preliminary data.</text>
</comment>
<dbReference type="GO" id="GO:0000398">
    <property type="term" value="P:mRNA splicing, via spliceosome"/>
    <property type="evidence" value="ECO:0007669"/>
    <property type="project" value="InterPro"/>
</dbReference>
<organism evidence="5 6">
    <name type="scientific">Babesia caballi</name>
    <dbReference type="NCBI Taxonomy" id="5871"/>
    <lineage>
        <taxon>Eukaryota</taxon>
        <taxon>Sar</taxon>
        <taxon>Alveolata</taxon>
        <taxon>Apicomplexa</taxon>
        <taxon>Aconoidasida</taxon>
        <taxon>Piroplasmida</taxon>
        <taxon>Babesiidae</taxon>
        <taxon>Babesia</taxon>
    </lineage>
</organism>
<feature type="compositionally biased region" description="Basic and acidic residues" evidence="4">
    <location>
        <begin position="31"/>
        <end position="65"/>
    </location>
</feature>
<proteinExistence type="predicted"/>
<accession>A0AAV4LPK9</accession>
<dbReference type="RefSeq" id="XP_067714097.1">
    <property type="nucleotide sequence ID" value="XM_067857996.1"/>
</dbReference>
<comment type="subcellular location">
    <subcellularLocation>
        <location evidence="1">Nucleus</location>
    </subcellularLocation>
</comment>
<dbReference type="Proteomes" id="UP001497744">
    <property type="component" value="Unassembled WGS sequence"/>
</dbReference>
<keyword evidence="2" id="KW-0539">Nucleus</keyword>
<keyword evidence="6" id="KW-1185">Reference proteome</keyword>
<evidence type="ECO:0000256" key="4">
    <source>
        <dbReference type="SAM" id="MobiDB-lite"/>
    </source>
</evidence>
<dbReference type="AlphaFoldDB" id="A0AAV4LPK9"/>
<dbReference type="PANTHER" id="PTHR12214">
    <property type="entry name" value="GC-RICH SEQUENCE DNA-BINDING FACTOR"/>
    <property type="match status" value="1"/>
</dbReference>
<feature type="region of interest" description="Disordered" evidence="4">
    <location>
        <begin position="1"/>
        <end position="65"/>
    </location>
</feature>
<dbReference type="PANTHER" id="PTHR12214:SF0">
    <property type="entry name" value="LD29489P"/>
    <property type="match status" value="1"/>
</dbReference>
<reference evidence="5 6" key="1">
    <citation type="submission" date="2021-06" db="EMBL/GenBank/DDBJ databases">
        <title>Genome sequence of Babesia caballi.</title>
        <authorList>
            <person name="Yamagishi J."/>
            <person name="Kidaka T."/>
            <person name="Ochi A."/>
        </authorList>
    </citation>
    <scope>NUCLEOTIDE SEQUENCE [LARGE SCALE GENOMIC DNA]</scope>
    <source>
        <strain evidence="5">USDA-D6B2</strain>
    </source>
</reference>
<dbReference type="InterPro" id="IPR012890">
    <property type="entry name" value="GCFC2-like"/>
</dbReference>
<keyword evidence="3" id="KW-0175">Coiled coil</keyword>
<protein>
    <submittedName>
        <fullName evidence="5">PAX3- and PAX7-binding protein 1</fullName>
    </submittedName>
</protein>
<evidence type="ECO:0000256" key="1">
    <source>
        <dbReference type="ARBA" id="ARBA00004123"/>
    </source>
</evidence>
<dbReference type="GeneID" id="94193509"/>
<feature type="coiled-coil region" evidence="3">
    <location>
        <begin position="255"/>
        <end position="289"/>
    </location>
</feature>
<sequence>MFNKRQFLGKNRDKKTTGEIGNQKAGGDNRAAPDIKAFTESDPKYTKDIASDRHENDCSDQRSFRRGLRDGRVSLKSQFETAESHIKGPRKVGRTGLSFTDDIDSHGDVSIRKGVTNKVIEPESQDSQPAEVDRGSGIVIGPRPRSDVSCGVRQPVPVKRHKEEVSPVESGFYVDLEGANCDFEQPYTDNVHSASGRIRVPVQDNPQLSDEARTMDIDSDYSDDTMPLEEPCYRLPVNHICHAGAQTPMNAEEALRFLNGRLDDMREEVKTLREDLKAHKAMVQDHRKAPERYRSLMKEINSNVDLFSSLNDEARVLAGLRNAKIDRIQQVVKEVRDSHTELSDNEFRLYHWLQCDLLRMQGVSCDYSCGYLDETDDNGVNLSQKVKKGFESRLTELHELLEREKDRALSSIEFFLQRNGPATVDNCMSRDITYCFTLDPVLDEDYDMYPSVPPTPCEADVLADVEDKYRSLPSALSTFEKFKETNPEGFAQLHIGERLRSIYQLFAMVDLITWHPIVNVVGDPRLVEREWFKFVKRFSPESLPQLISDVMVPVCISAIEAFDITVRSCAKMLAQLMADTIEHLPQQGRSKTINLFTSRLLKVIESRLEMIFPKGAHFPSKEVAVASSWKFLVVSVAESLMSFKNIFTGATLANIVLDTLFVKLLLPALDFQLELDAFAVAQFFTFVADLKPQLRVNNKTNAVIKSAVYAIAENKWDTRSEYYFVFEKLNLKLTNEDYRRIVDEIFA</sequence>
<evidence type="ECO:0000256" key="3">
    <source>
        <dbReference type="SAM" id="Coils"/>
    </source>
</evidence>
<evidence type="ECO:0000313" key="6">
    <source>
        <dbReference type="Proteomes" id="UP001497744"/>
    </source>
</evidence>
<evidence type="ECO:0000256" key="2">
    <source>
        <dbReference type="ARBA" id="ARBA00023242"/>
    </source>
</evidence>